<evidence type="ECO:0000313" key="2">
    <source>
        <dbReference type="EMBL" id="KFA62595.1"/>
    </source>
</evidence>
<evidence type="ECO:0000256" key="1">
    <source>
        <dbReference type="ARBA" id="ARBA00023002"/>
    </source>
</evidence>
<dbReference type="InterPro" id="IPR052228">
    <property type="entry name" value="Sec_Metab_Biosynth_Oxidored"/>
</dbReference>
<gene>
    <name evidence="2" type="ORF">S40285_09324</name>
</gene>
<dbReference type="InParanoid" id="A0A084QF60"/>
<protein>
    <submittedName>
        <fullName evidence="2">Uncharacterized protein</fullName>
    </submittedName>
</protein>
<dbReference type="Gene3D" id="3.40.50.720">
    <property type="entry name" value="NAD(P)-binding Rossmann-like Domain"/>
    <property type="match status" value="1"/>
</dbReference>
<dbReference type="AlphaFoldDB" id="A0A084QF60"/>
<dbReference type="PANTHER" id="PTHR47534">
    <property type="entry name" value="YALI0E05731P"/>
    <property type="match status" value="1"/>
</dbReference>
<sequence>MVSITTIQSSNETALPGSLPSGLVAVFIGATSGIGHSTLKQLANAAKGKSPRFYIVGRSATASATFVEELRNNDASATFEFIERDASLLRDIDHATKFIKEREEKVDLLFTSTGFISFEGRIETTEGLDPSMTTRFYSRALAIQQLLPLLNKSQNPQVTNVGAGGQENALLMDDLDLAKPGNYSIARAAVHSATMFTIILEKLAQENPKISFVHSFPGLTATRIMYRGSSGIVGFLLKRIVAPLINTFVSSSVEEVGARSLFYATNARYTVDATAPMSTPIPDGLDKAVQSKGGVFLVDPKSESADSEKVLGPLRGQDASRVSEHLQEIFSRVL</sequence>
<dbReference type="InterPro" id="IPR036291">
    <property type="entry name" value="NAD(P)-bd_dom_sf"/>
</dbReference>
<dbReference type="PANTHER" id="PTHR47534:SF3">
    <property type="entry name" value="ALCOHOL DEHYDROGENASE-LIKE C-TERMINAL DOMAIN-CONTAINING PROTEIN"/>
    <property type="match status" value="1"/>
</dbReference>
<dbReference type="STRING" id="1283841.A0A084QF60"/>
<dbReference type="EMBL" id="KL660786">
    <property type="protein sequence ID" value="KFA62595.1"/>
    <property type="molecule type" value="Genomic_DNA"/>
</dbReference>
<proteinExistence type="predicted"/>
<accession>A0A084QF60</accession>
<reference evidence="2 3" key="1">
    <citation type="journal article" date="2014" name="BMC Genomics">
        <title>Comparative genome sequencing reveals chemotype-specific gene clusters in the toxigenic black mold Stachybotrys.</title>
        <authorList>
            <person name="Semeiks J."/>
            <person name="Borek D."/>
            <person name="Otwinowski Z."/>
            <person name="Grishin N.V."/>
        </authorList>
    </citation>
    <scope>NUCLEOTIDE SEQUENCE [LARGE SCALE GENOMIC DNA]</scope>
    <source>
        <strain evidence="2 3">IBT 40285</strain>
    </source>
</reference>
<dbReference type="OrthoDB" id="2898509at2759"/>
<keyword evidence="1" id="KW-0560">Oxidoreductase</keyword>
<evidence type="ECO:0000313" key="3">
    <source>
        <dbReference type="Proteomes" id="UP000028524"/>
    </source>
</evidence>
<dbReference type="Proteomes" id="UP000028524">
    <property type="component" value="Unassembled WGS sequence"/>
</dbReference>
<dbReference type="InterPro" id="IPR002347">
    <property type="entry name" value="SDR_fam"/>
</dbReference>
<dbReference type="Pfam" id="PF00106">
    <property type="entry name" value="adh_short"/>
    <property type="match status" value="1"/>
</dbReference>
<organism evidence="2 3">
    <name type="scientific">Stachybotrys chlorohalonatus (strain IBT 40285)</name>
    <dbReference type="NCBI Taxonomy" id="1283841"/>
    <lineage>
        <taxon>Eukaryota</taxon>
        <taxon>Fungi</taxon>
        <taxon>Dikarya</taxon>
        <taxon>Ascomycota</taxon>
        <taxon>Pezizomycotina</taxon>
        <taxon>Sordariomycetes</taxon>
        <taxon>Hypocreomycetidae</taxon>
        <taxon>Hypocreales</taxon>
        <taxon>Stachybotryaceae</taxon>
        <taxon>Stachybotrys</taxon>
    </lineage>
</organism>
<name>A0A084QF60_STAC4</name>
<dbReference type="GO" id="GO:0016491">
    <property type="term" value="F:oxidoreductase activity"/>
    <property type="evidence" value="ECO:0007669"/>
    <property type="project" value="UniProtKB-KW"/>
</dbReference>
<dbReference type="OMA" id="YAELPFY"/>
<dbReference type="HOGENOM" id="CLU_044999_0_0_1"/>
<keyword evidence="3" id="KW-1185">Reference proteome</keyword>
<dbReference type="SUPFAM" id="SSF51735">
    <property type="entry name" value="NAD(P)-binding Rossmann-fold domains"/>
    <property type="match status" value="1"/>
</dbReference>